<dbReference type="SUPFAM" id="SSF55455">
    <property type="entry name" value="SRF-like"/>
    <property type="match status" value="1"/>
</dbReference>
<dbReference type="Pfam" id="PF00319">
    <property type="entry name" value="SRF-TF"/>
    <property type="match status" value="1"/>
</dbReference>
<dbReference type="Gramene" id="Jr01_06780_p1">
    <property type="protein sequence ID" value="cds.Jr01_06780_p1"/>
    <property type="gene ID" value="Jr01_06780"/>
</dbReference>
<reference evidence="8" key="1">
    <citation type="submission" date="2015-10" db="EMBL/GenBank/DDBJ databases">
        <authorList>
            <person name="Martinez-Garcia P.J."/>
            <person name="Crepeau M.W."/>
            <person name="Puiu D."/>
            <person name="Gonzalez-Ibeas D."/>
            <person name="Whalen J."/>
            <person name="Stevens K."/>
            <person name="Paul R."/>
            <person name="Butterfield T."/>
            <person name="Britton M."/>
            <person name="Reagan R."/>
            <person name="Chakraborty S."/>
            <person name="Walawage S.L."/>
            <person name="Vasquez-Gross H.A."/>
            <person name="Cardeno C."/>
            <person name="Famula R."/>
            <person name="Pratt K."/>
            <person name="Kuruganti S."/>
            <person name="Aradhya M.K."/>
            <person name="Leslie C.A."/>
            <person name="Dandekar A.M."/>
            <person name="Salzberg S.L."/>
            <person name="Wegrzyn J.L."/>
            <person name="Langley C.H."/>
            <person name="Neale D.B."/>
        </authorList>
    </citation>
    <scope>NUCLEOTIDE SEQUENCE</scope>
    <source>
        <tissue evidence="8">Leaves</tissue>
    </source>
</reference>
<dbReference type="FunFam" id="3.40.1810.10:FF:000003">
    <property type="entry name" value="MADS-box transcription factor MADS-MC"/>
    <property type="match status" value="1"/>
</dbReference>
<dbReference type="GO" id="GO:0005634">
    <property type="term" value="C:nucleus"/>
    <property type="evidence" value="ECO:0007669"/>
    <property type="project" value="UniProtKB-SubCell"/>
</dbReference>
<comment type="caution">
    <text evidence="8">The sequence shown here is derived from an EMBL/GenBank/DDBJ whole genome shotgun (WGS) entry which is preliminary data.</text>
</comment>
<dbReference type="EMBL" id="LIHL02000001">
    <property type="protein sequence ID" value="KAF5479839.1"/>
    <property type="molecule type" value="Genomic_DNA"/>
</dbReference>
<sequence length="301" mass="34692">MTSSYLPSFTRVRTLGIAVMRVPKDLTLRSIVWKGNFKSKSATCQSGAPLGITGFTIAEKTPLIDLDSIVVGKDPAKVRVWRLDTRREEMGRGKVQMKRIEDKTSRQVTFSKRKGGLMKKARELAVLCDVEVALMIFSDRGRLYEFSSAESIGKILERYRIHVEEEIAVRQSAEKGKRYDAGFPAQLMDTGPQQMIQRYLEEQNIEEKNMIELTQLEKELDMILRQTRFKKTQLMMEGLKALQEEQQNLRREKTQVEEEMAAMRSDQNANDHHQSHALEQESNPHANDYTPQLQEAMLHLF</sequence>
<comment type="subcellular location">
    <subcellularLocation>
        <location evidence="1">Nucleus</location>
    </subcellularLocation>
</comment>
<dbReference type="InterPro" id="IPR050142">
    <property type="entry name" value="MADS-box/MEF2_TF"/>
</dbReference>
<feature type="region of interest" description="Disordered" evidence="6">
    <location>
        <begin position="261"/>
        <end position="288"/>
    </location>
</feature>
<keyword evidence="2" id="KW-0805">Transcription regulation</keyword>
<evidence type="ECO:0000259" key="7">
    <source>
        <dbReference type="PROSITE" id="PS50066"/>
    </source>
</evidence>
<dbReference type="SMART" id="SM00432">
    <property type="entry name" value="MADS"/>
    <property type="match status" value="1"/>
</dbReference>
<dbReference type="InterPro" id="IPR036879">
    <property type="entry name" value="TF_MADSbox_sf"/>
</dbReference>
<dbReference type="InterPro" id="IPR033896">
    <property type="entry name" value="MEF2-like_N"/>
</dbReference>
<dbReference type="PROSITE" id="PS50066">
    <property type="entry name" value="MADS_BOX_2"/>
    <property type="match status" value="1"/>
</dbReference>
<organism evidence="8 9">
    <name type="scientific">Juglans regia</name>
    <name type="common">English walnut</name>
    <dbReference type="NCBI Taxonomy" id="51240"/>
    <lineage>
        <taxon>Eukaryota</taxon>
        <taxon>Viridiplantae</taxon>
        <taxon>Streptophyta</taxon>
        <taxon>Embryophyta</taxon>
        <taxon>Tracheophyta</taxon>
        <taxon>Spermatophyta</taxon>
        <taxon>Magnoliopsida</taxon>
        <taxon>eudicotyledons</taxon>
        <taxon>Gunneridae</taxon>
        <taxon>Pentapetalae</taxon>
        <taxon>rosids</taxon>
        <taxon>fabids</taxon>
        <taxon>Fagales</taxon>
        <taxon>Juglandaceae</taxon>
        <taxon>Juglans</taxon>
    </lineage>
</organism>
<dbReference type="Proteomes" id="UP000619265">
    <property type="component" value="Unassembled WGS sequence"/>
</dbReference>
<dbReference type="PROSITE" id="PS00350">
    <property type="entry name" value="MADS_BOX_1"/>
    <property type="match status" value="1"/>
</dbReference>
<dbReference type="CDD" id="cd00265">
    <property type="entry name" value="MADS_MEF2_like"/>
    <property type="match status" value="1"/>
</dbReference>
<dbReference type="GO" id="GO:0046983">
    <property type="term" value="F:protein dimerization activity"/>
    <property type="evidence" value="ECO:0007669"/>
    <property type="project" value="InterPro"/>
</dbReference>
<dbReference type="PRINTS" id="PR00404">
    <property type="entry name" value="MADSDOMAIN"/>
</dbReference>
<keyword evidence="3" id="KW-0238">DNA-binding</keyword>
<proteinExistence type="predicted"/>
<reference evidence="8" key="2">
    <citation type="submission" date="2020-03" db="EMBL/GenBank/DDBJ databases">
        <title>Walnut 2.0.</title>
        <authorList>
            <person name="Marrano A."/>
            <person name="Britton M."/>
            <person name="Zimin A.V."/>
            <person name="Zaini P.A."/>
            <person name="Workman R."/>
            <person name="Puiu D."/>
            <person name="Bianco L."/>
            <person name="Allen B.J."/>
            <person name="Troggio M."/>
            <person name="Leslie C.A."/>
            <person name="Timp W."/>
            <person name="Dendekar A."/>
            <person name="Salzberg S.L."/>
            <person name="Neale D.B."/>
        </authorList>
    </citation>
    <scope>NUCLEOTIDE SEQUENCE</scope>
    <source>
        <tissue evidence="8">Leaves</tissue>
    </source>
</reference>
<accession>A0A833YC49</accession>
<feature type="compositionally biased region" description="Basic and acidic residues" evidence="6">
    <location>
        <begin position="269"/>
        <end position="279"/>
    </location>
</feature>
<gene>
    <name evidence="8" type="ORF">F2P56_000628</name>
</gene>
<dbReference type="GO" id="GO:0000977">
    <property type="term" value="F:RNA polymerase II transcription regulatory region sequence-specific DNA binding"/>
    <property type="evidence" value="ECO:0007669"/>
    <property type="project" value="InterPro"/>
</dbReference>
<dbReference type="PANTHER" id="PTHR48019">
    <property type="entry name" value="SERUM RESPONSE FACTOR HOMOLOG"/>
    <property type="match status" value="1"/>
</dbReference>
<keyword evidence="4" id="KW-0804">Transcription</keyword>
<dbReference type="AlphaFoldDB" id="A0A833YC49"/>
<evidence type="ECO:0000256" key="4">
    <source>
        <dbReference type="ARBA" id="ARBA00023163"/>
    </source>
</evidence>
<dbReference type="GO" id="GO:0045944">
    <property type="term" value="P:positive regulation of transcription by RNA polymerase II"/>
    <property type="evidence" value="ECO:0007669"/>
    <property type="project" value="InterPro"/>
</dbReference>
<evidence type="ECO:0000313" key="8">
    <source>
        <dbReference type="EMBL" id="KAF5479839.1"/>
    </source>
</evidence>
<feature type="domain" description="MADS-box" evidence="7">
    <location>
        <begin position="90"/>
        <end position="150"/>
    </location>
</feature>
<dbReference type="Gene3D" id="3.40.1810.10">
    <property type="entry name" value="Transcription factor, MADS-box"/>
    <property type="match status" value="1"/>
</dbReference>
<name>A0A833YC49_JUGRE</name>
<evidence type="ECO:0000256" key="1">
    <source>
        <dbReference type="ARBA" id="ARBA00004123"/>
    </source>
</evidence>
<evidence type="ECO:0000256" key="6">
    <source>
        <dbReference type="SAM" id="MobiDB-lite"/>
    </source>
</evidence>
<evidence type="ECO:0000256" key="2">
    <source>
        <dbReference type="ARBA" id="ARBA00023015"/>
    </source>
</evidence>
<keyword evidence="5" id="KW-0539">Nucleus</keyword>
<dbReference type="InterPro" id="IPR002100">
    <property type="entry name" value="TF_MADSbox"/>
</dbReference>
<protein>
    <recommendedName>
        <fullName evidence="7">MADS-box domain-containing protein</fullName>
    </recommendedName>
</protein>
<evidence type="ECO:0000313" key="9">
    <source>
        <dbReference type="Proteomes" id="UP000619265"/>
    </source>
</evidence>
<evidence type="ECO:0000256" key="3">
    <source>
        <dbReference type="ARBA" id="ARBA00023125"/>
    </source>
</evidence>
<evidence type="ECO:0000256" key="5">
    <source>
        <dbReference type="ARBA" id="ARBA00023242"/>
    </source>
</evidence>